<feature type="compositionally biased region" description="Low complexity" evidence="1">
    <location>
        <begin position="98"/>
        <end position="120"/>
    </location>
</feature>
<reference evidence="2 3" key="1">
    <citation type="journal article" date="2013" name="Curr. Biol.">
        <title>The Genome of the Foraminiferan Reticulomyxa filosa.</title>
        <authorList>
            <person name="Glockner G."/>
            <person name="Hulsmann N."/>
            <person name="Schleicher M."/>
            <person name="Noegel A.A."/>
            <person name="Eichinger L."/>
            <person name="Gallinger C."/>
            <person name="Pawlowski J."/>
            <person name="Sierra R."/>
            <person name="Euteneuer U."/>
            <person name="Pillet L."/>
            <person name="Moustafa A."/>
            <person name="Platzer M."/>
            <person name="Groth M."/>
            <person name="Szafranski K."/>
            <person name="Schliwa M."/>
        </authorList>
    </citation>
    <scope>NUCLEOTIDE SEQUENCE [LARGE SCALE GENOMIC DNA]</scope>
</reference>
<feature type="region of interest" description="Disordered" evidence="1">
    <location>
        <begin position="171"/>
        <end position="197"/>
    </location>
</feature>
<protein>
    <recommendedName>
        <fullName evidence="4">RGS domain-containing protein</fullName>
    </recommendedName>
</protein>
<feature type="region of interest" description="Disordered" evidence="1">
    <location>
        <begin position="98"/>
        <end position="121"/>
    </location>
</feature>
<keyword evidence="3" id="KW-1185">Reference proteome</keyword>
<dbReference type="InterPro" id="IPR036305">
    <property type="entry name" value="RGS_sf"/>
</dbReference>
<feature type="compositionally biased region" description="Low complexity" evidence="1">
    <location>
        <begin position="185"/>
        <end position="197"/>
    </location>
</feature>
<evidence type="ECO:0000313" key="3">
    <source>
        <dbReference type="Proteomes" id="UP000023152"/>
    </source>
</evidence>
<comment type="caution">
    <text evidence="2">The sequence shown here is derived from an EMBL/GenBank/DDBJ whole genome shotgun (WGS) entry which is preliminary data.</text>
</comment>
<evidence type="ECO:0000313" key="2">
    <source>
        <dbReference type="EMBL" id="ETO31369.1"/>
    </source>
</evidence>
<dbReference type="SUPFAM" id="SSF48097">
    <property type="entry name" value="Regulator of G-protein signaling, RGS"/>
    <property type="match status" value="1"/>
</dbReference>
<accession>X6NZY4</accession>
<dbReference type="AlphaFoldDB" id="X6NZY4"/>
<organism evidence="2 3">
    <name type="scientific">Reticulomyxa filosa</name>
    <dbReference type="NCBI Taxonomy" id="46433"/>
    <lineage>
        <taxon>Eukaryota</taxon>
        <taxon>Sar</taxon>
        <taxon>Rhizaria</taxon>
        <taxon>Retaria</taxon>
        <taxon>Foraminifera</taxon>
        <taxon>Monothalamids</taxon>
        <taxon>Reticulomyxidae</taxon>
        <taxon>Reticulomyxa</taxon>
    </lineage>
</organism>
<proteinExistence type="predicted"/>
<name>X6NZY4_RETFI</name>
<feature type="non-terminal residue" evidence="2">
    <location>
        <position position="1"/>
    </location>
</feature>
<evidence type="ECO:0008006" key="4">
    <source>
        <dbReference type="Google" id="ProtNLM"/>
    </source>
</evidence>
<dbReference type="EMBL" id="ASPP01004976">
    <property type="protein sequence ID" value="ETO31369.1"/>
    <property type="molecule type" value="Genomic_DNA"/>
</dbReference>
<dbReference type="Proteomes" id="UP000023152">
    <property type="component" value="Unassembled WGS sequence"/>
</dbReference>
<evidence type="ECO:0000256" key="1">
    <source>
        <dbReference type="SAM" id="MobiDB-lite"/>
    </source>
</evidence>
<feature type="compositionally biased region" description="Basic and acidic residues" evidence="1">
    <location>
        <begin position="175"/>
        <end position="184"/>
    </location>
</feature>
<gene>
    <name evidence="2" type="ORF">RFI_05752</name>
</gene>
<sequence length="308" mass="34868">FVFDLCCVCANVHVYTLRRINANDYVCSYKSEMGWYTFYAGFGVAEGSQSQSQSSILRVGCVPVALNAHERDSSSDDENYIDRPLPCYHSTVSSLASRSSGSLSSNNNNNNGNDNYNNNLYCKRKSSPTLLPLNENSIDSRRNSSARMNSALRAMTRSMSIDLLAPLQSSHKFRPTHDHGDRHNSSSSDNTTNSTTTTIPQASLREINMHDDSCICSTVPILDEVLADDLLCYQFELFLRTVFCEENLLFIKGSFFQNKIKQNKMRERTQHISYTLLFFTSYSYLPKGVTHKQLIINNNNNNNNNKHK</sequence>